<evidence type="ECO:0000313" key="1">
    <source>
        <dbReference type="EMBL" id="KAF5811610.1"/>
    </source>
</evidence>
<gene>
    <name evidence="1" type="ORF">HanXRQr2_Chr04g0183361</name>
</gene>
<sequence length="60" mass="6807">MENGFLQQPNEHFSCIKGFSKSDLGSRGRTRRDSHPLREISPIIPAVIPCFFIGAHRIKI</sequence>
<dbReference type="AlphaFoldDB" id="A0A9K3NTQ6"/>
<comment type="caution">
    <text evidence="1">The sequence shown here is derived from an EMBL/GenBank/DDBJ whole genome shotgun (WGS) entry which is preliminary data.</text>
</comment>
<name>A0A9K3NTQ6_HELAN</name>
<protein>
    <submittedName>
        <fullName evidence="1">Uncharacterized protein</fullName>
    </submittedName>
</protein>
<dbReference type="EMBL" id="MNCJ02000319">
    <property type="protein sequence ID" value="KAF5811610.1"/>
    <property type="molecule type" value="Genomic_DNA"/>
</dbReference>
<reference evidence="1" key="1">
    <citation type="journal article" date="2017" name="Nature">
        <title>The sunflower genome provides insights into oil metabolism, flowering and Asterid evolution.</title>
        <authorList>
            <person name="Badouin H."/>
            <person name="Gouzy J."/>
            <person name="Grassa C.J."/>
            <person name="Murat F."/>
            <person name="Staton S.E."/>
            <person name="Cottret L."/>
            <person name="Lelandais-Briere C."/>
            <person name="Owens G.L."/>
            <person name="Carrere S."/>
            <person name="Mayjonade B."/>
            <person name="Legrand L."/>
            <person name="Gill N."/>
            <person name="Kane N.C."/>
            <person name="Bowers J.E."/>
            <person name="Hubner S."/>
            <person name="Bellec A."/>
            <person name="Berard A."/>
            <person name="Berges H."/>
            <person name="Blanchet N."/>
            <person name="Boniface M.C."/>
            <person name="Brunel D."/>
            <person name="Catrice O."/>
            <person name="Chaidir N."/>
            <person name="Claudel C."/>
            <person name="Donnadieu C."/>
            <person name="Faraut T."/>
            <person name="Fievet G."/>
            <person name="Helmstetter N."/>
            <person name="King M."/>
            <person name="Knapp S.J."/>
            <person name="Lai Z."/>
            <person name="Le Paslier M.C."/>
            <person name="Lippi Y."/>
            <person name="Lorenzon L."/>
            <person name="Mandel J.R."/>
            <person name="Marage G."/>
            <person name="Marchand G."/>
            <person name="Marquand E."/>
            <person name="Bret-Mestries E."/>
            <person name="Morien E."/>
            <person name="Nambeesan S."/>
            <person name="Nguyen T."/>
            <person name="Pegot-Espagnet P."/>
            <person name="Pouilly N."/>
            <person name="Raftis F."/>
            <person name="Sallet E."/>
            <person name="Schiex T."/>
            <person name="Thomas J."/>
            <person name="Vandecasteele C."/>
            <person name="Vares D."/>
            <person name="Vear F."/>
            <person name="Vautrin S."/>
            <person name="Crespi M."/>
            <person name="Mangin B."/>
            <person name="Burke J.M."/>
            <person name="Salse J."/>
            <person name="Munos S."/>
            <person name="Vincourt P."/>
            <person name="Rieseberg L.H."/>
            <person name="Langlade N.B."/>
        </authorList>
    </citation>
    <scope>NUCLEOTIDE SEQUENCE</scope>
    <source>
        <tissue evidence="1">Leaves</tissue>
    </source>
</reference>
<dbReference type="Gramene" id="mRNA:HanXRQr2_Chr04g0183361">
    <property type="protein sequence ID" value="mRNA:HanXRQr2_Chr04g0183361"/>
    <property type="gene ID" value="HanXRQr2_Chr04g0183361"/>
</dbReference>
<proteinExistence type="predicted"/>
<dbReference type="Proteomes" id="UP000215914">
    <property type="component" value="Unassembled WGS sequence"/>
</dbReference>
<evidence type="ECO:0000313" key="2">
    <source>
        <dbReference type="Proteomes" id="UP000215914"/>
    </source>
</evidence>
<organism evidence="1 2">
    <name type="scientific">Helianthus annuus</name>
    <name type="common">Common sunflower</name>
    <dbReference type="NCBI Taxonomy" id="4232"/>
    <lineage>
        <taxon>Eukaryota</taxon>
        <taxon>Viridiplantae</taxon>
        <taxon>Streptophyta</taxon>
        <taxon>Embryophyta</taxon>
        <taxon>Tracheophyta</taxon>
        <taxon>Spermatophyta</taxon>
        <taxon>Magnoliopsida</taxon>
        <taxon>eudicotyledons</taxon>
        <taxon>Gunneridae</taxon>
        <taxon>Pentapetalae</taxon>
        <taxon>asterids</taxon>
        <taxon>campanulids</taxon>
        <taxon>Asterales</taxon>
        <taxon>Asteraceae</taxon>
        <taxon>Asteroideae</taxon>
        <taxon>Heliantheae alliance</taxon>
        <taxon>Heliantheae</taxon>
        <taxon>Helianthus</taxon>
    </lineage>
</organism>
<accession>A0A9K3NTQ6</accession>
<keyword evidence="2" id="KW-1185">Reference proteome</keyword>
<reference evidence="1" key="2">
    <citation type="submission" date="2020-06" db="EMBL/GenBank/DDBJ databases">
        <title>Helianthus annuus Genome sequencing and assembly Release 2.</title>
        <authorList>
            <person name="Gouzy J."/>
            <person name="Langlade N."/>
            <person name="Munos S."/>
        </authorList>
    </citation>
    <scope>NUCLEOTIDE SEQUENCE</scope>
    <source>
        <tissue evidence="1">Leaves</tissue>
    </source>
</reference>